<dbReference type="InterPro" id="IPR044068">
    <property type="entry name" value="CB"/>
</dbReference>
<comment type="similarity">
    <text evidence="1">Belongs to the 'phage' integrase family.</text>
</comment>
<evidence type="ECO:0000256" key="2">
    <source>
        <dbReference type="ARBA" id="ARBA00022908"/>
    </source>
</evidence>
<reference evidence="9 10" key="1">
    <citation type="journal article" date="2006" name="Appl. Environ. Microbiol.">
        <title>Genome sequence of the chemolithoautotrophic nitrite-oxidizing bacterium Nitrobacter winogradskyi Nb-255.</title>
        <authorList>
            <person name="Starkenburg S.R."/>
            <person name="Chain P.S."/>
            <person name="Sayavedra-Soto L.A."/>
            <person name="Hauser L."/>
            <person name="Land M.L."/>
            <person name="Larimer F.W."/>
            <person name="Malfatti S.A."/>
            <person name="Klotz M.G."/>
            <person name="Bottomley P.J."/>
            <person name="Arp D.J."/>
            <person name="Hickey W.J."/>
        </authorList>
    </citation>
    <scope>NUCLEOTIDE SEQUENCE [LARGE SCALE GENOMIC DNA]</scope>
    <source>
        <strain evidence="10">ATCC 25391 / DSM 10237 / CIP 104748 / NCIMB 11846 / Nb-255</strain>
    </source>
</reference>
<evidence type="ECO:0000313" key="9">
    <source>
        <dbReference type="EMBL" id="ABA04894.1"/>
    </source>
</evidence>
<dbReference type="InterPro" id="IPR050090">
    <property type="entry name" value="Tyrosine_recombinase_XerCD"/>
</dbReference>
<evidence type="ECO:0000256" key="5">
    <source>
        <dbReference type="PROSITE-ProRule" id="PRU01248"/>
    </source>
</evidence>
<accession>Q3SS47</accession>
<feature type="compositionally biased region" description="Basic residues" evidence="6">
    <location>
        <begin position="119"/>
        <end position="131"/>
    </location>
</feature>
<feature type="domain" description="Core-binding (CB)" evidence="8">
    <location>
        <begin position="57"/>
        <end position="160"/>
    </location>
</feature>
<keyword evidence="4" id="KW-0233">DNA recombination</keyword>
<organism evidence="9 10">
    <name type="scientific">Nitrobacter winogradskyi (strain ATCC 25391 / DSM 10237 / CIP 104748 / NCIMB 11846 / Nb-255)</name>
    <dbReference type="NCBI Taxonomy" id="323098"/>
    <lineage>
        <taxon>Bacteria</taxon>
        <taxon>Pseudomonadati</taxon>
        <taxon>Pseudomonadota</taxon>
        <taxon>Alphaproteobacteria</taxon>
        <taxon>Hyphomicrobiales</taxon>
        <taxon>Nitrobacteraceae</taxon>
        <taxon>Nitrobacter</taxon>
    </lineage>
</organism>
<dbReference type="PROSITE" id="PS51900">
    <property type="entry name" value="CB"/>
    <property type="match status" value="1"/>
</dbReference>
<dbReference type="AlphaFoldDB" id="Q3SS47"/>
<dbReference type="Proteomes" id="UP000002531">
    <property type="component" value="Chromosome"/>
</dbReference>
<dbReference type="PANTHER" id="PTHR30349:SF64">
    <property type="entry name" value="PROPHAGE INTEGRASE INTD-RELATED"/>
    <property type="match status" value="1"/>
</dbReference>
<dbReference type="Gene3D" id="1.10.443.10">
    <property type="entry name" value="Intergrase catalytic core"/>
    <property type="match status" value="1"/>
</dbReference>
<evidence type="ECO:0000259" key="8">
    <source>
        <dbReference type="PROSITE" id="PS51900"/>
    </source>
</evidence>
<feature type="domain" description="Tyr recombinase" evidence="7">
    <location>
        <begin position="183"/>
        <end position="355"/>
    </location>
</feature>
<gene>
    <name evidence="9" type="ordered locus">Nwi_1633</name>
</gene>
<dbReference type="PROSITE" id="PS51898">
    <property type="entry name" value="TYR_RECOMBINASE"/>
    <property type="match status" value="1"/>
</dbReference>
<dbReference type="InterPro" id="IPR011010">
    <property type="entry name" value="DNA_brk_join_enz"/>
</dbReference>
<dbReference type="eggNOG" id="COG0582">
    <property type="taxonomic scope" value="Bacteria"/>
</dbReference>
<evidence type="ECO:0000256" key="6">
    <source>
        <dbReference type="SAM" id="MobiDB-lite"/>
    </source>
</evidence>
<feature type="region of interest" description="Disordered" evidence="6">
    <location>
        <begin position="119"/>
        <end position="144"/>
    </location>
</feature>
<dbReference type="InterPro" id="IPR010998">
    <property type="entry name" value="Integrase_recombinase_N"/>
</dbReference>
<keyword evidence="2" id="KW-0229">DNA integration</keyword>
<keyword evidence="3 5" id="KW-0238">DNA-binding</keyword>
<dbReference type="GO" id="GO:0006310">
    <property type="term" value="P:DNA recombination"/>
    <property type="evidence" value="ECO:0007669"/>
    <property type="project" value="UniProtKB-KW"/>
</dbReference>
<keyword evidence="10" id="KW-1185">Reference proteome</keyword>
<proteinExistence type="inferred from homology"/>
<dbReference type="EMBL" id="CP000115">
    <property type="protein sequence ID" value="ABA04894.1"/>
    <property type="molecule type" value="Genomic_DNA"/>
</dbReference>
<dbReference type="GO" id="GO:0015074">
    <property type="term" value="P:DNA integration"/>
    <property type="evidence" value="ECO:0007669"/>
    <property type="project" value="UniProtKB-KW"/>
</dbReference>
<dbReference type="SUPFAM" id="SSF56349">
    <property type="entry name" value="DNA breaking-rejoining enzymes"/>
    <property type="match status" value="1"/>
</dbReference>
<dbReference type="Pfam" id="PF00589">
    <property type="entry name" value="Phage_integrase"/>
    <property type="match status" value="1"/>
</dbReference>
<evidence type="ECO:0000313" key="10">
    <source>
        <dbReference type="Proteomes" id="UP000002531"/>
    </source>
</evidence>
<dbReference type="InterPro" id="IPR013762">
    <property type="entry name" value="Integrase-like_cat_sf"/>
</dbReference>
<name>Q3SS47_NITWN</name>
<dbReference type="HOGENOM" id="CLU_640806_0_0_5"/>
<evidence type="ECO:0000256" key="4">
    <source>
        <dbReference type="ARBA" id="ARBA00023172"/>
    </source>
</evidence>
<evidence type="ECO:0000259" key="7">
    <source>
        <dbReference type="PROSITE" id="PS51898"/>
    </source>
</evidence>
<dbReference type="InterPro" id="IPR002104">
    <property type="entry name" value="Integrase_catalytic"/>
</dbReference>
<dbReference type="Gene3D" id="1.10.150.130">
    <property type="match status" value="1"/>
</dbReference>
<sequence length="362" mass="40496">MRLYAGEQSYRTETLATADDFSDADGVAILDWRQAQTLARKRMADYARTEAGIAKPLTVADAMATYLEYLETKTKSGREGRYAAEAFILPVFGSVEVAKLTKEQIERWHAALAKNPARIRTKNGRRQRFKSTTHPENDRRRKSTANRILTTLKAALNLAWRDGKVPTDAAWRRVTPFESVDSARVRYLSMTEIRRLLEACSPAFKHLVRVALETGCRYGELIALRVEDFDADAGTLHVRDSKSGKPRHVVLTQEGAAYVAEIAKGRSPAAMLLVKENGEPWQRDHQADPLRNACKNAKIDPAINFHALRHSWASHAVMRGVSLQIVARQLGHTTTRVTEAHYAHLGPSFVADAIRANAPRFS</sequence>
<protein>
    <submittedName>
        <fullName evidence="9">Phage integrase</fullName>
    </submittedName>
</protein>
<evidence type="ECO:0000256" key="1">
    <source>
        <dbReference type="ARBA" id="ARBA00008857"/>
    </source>
</evidence>
<evidence type="ECO:0000256" key="3">
    <source>
        <dbReference type="ARBA" id="ARBA00023125"/>
    </source>
</evidence>
<dbReference type="PANTHER" id="PTHR30349">
    <property type="entry name" value="PHAGE INTEGRASE-RELATED"/>
    <property type="match status" value="1"/>
</dbReference>
<dbReference type="GO" id="GO:0003677">
    <property type="term" value="F:DNA binding"/>
    <property type="evidence" value="ECO:0007669"/>
    <property type="project" value="UniProtKB-UniRule"/>
</dbReference>
<dbReference type="CDD" id="cd00796">
    <property type="entry name" value="INT_Rci_Hp1_C"/>
    <property type="match status" value="1"/>
</dbReference>
<dbReference type="KEGG" id="nwi:Nwi_1633"/>
<dbReference type="STRING" id="323098.Nwi_1633"/>